<evidence type="ECO:0000313" key="1">
    <source>
        <dbReference type="EMBL" id="EKC60644.1"/>
    </source>
</evidence>
<dbReference type="EMBL" id="AJWY01008643">
    <property type="protein sequence ID" value="EKC60644.1"/>
    <property type="molecule type" value="Genomic_DNA"/>
</dbReference>
<comment type="caution">
    <text evidence="1">The sequence shown here is derived from an EMBL/GenBank/DDBJ whole genome shotgun (WGS) entry which is preliminary data.</text>
</comment>
<proteinExistence type="predicted"/>
<dbReference type="AlphaFoldDB" id="K1SZ57"/>
<gene>
    <name evidence="1" type="ORF">LEA_12761</name>
</gene>
<protein>
    <submittedName>
        <fullName evidence="1">Uncharacterized protein</fullName>
    </submittedName>
</protein>
<feature type="non-terminal residue" evidence="1">
    <location>
        <position position="1"/>
    </location>
</feature>
<sequence>SMYGNDGESEIDLVWPDGIEIPKINETEE</sequence>
<organism evidence="1">
    <name type="scientific">human gut metagenome</name>
    <dbReference type="NCBI Taxonomy" id="408170"/>
    <lineage>
        <taxon>unclassified sequences</taxon>
        <taxon>metagenomes</taxon>
        <taxon>organismal metagenomes</taxon>
    </lineage>
</organism>
<reference evidence="1" key="1">
    <citation type="journal article" date="2013" name="Environ. Microbiol.">
        <title>Microbiota from the distal guts of lean and obese adolescents exhibit partial functional redundancy besides clear differences in community structure.</title>
        <authorList>
            <person name="Ferrer M."/>
            <person name="Ruiz A."/>
            <person name="Lanza F."/>
            <person name="Haange S.B."/>
            <person name="Oberbach A."/>
            <person name="Till H."/>
            <person name="Bargiela R."/>
            <person name="Campoy C."/>
            <person name="Segura M.T."/>
            <person name="Richter M."/>
            <person name="von Bergen M."/>
            <person name="Seifert J."/>
            <person name="Suarez A."/>
        </authorList>
    </citation>
    <scope>NUCLEOTIDE SEQUENCE</scope>
</reference>
<name>K1SZ57_9ZZZZ</name>
<accession>K1SZ57</accession>